<dbReference type="GO" id="GO:0003677">
    <property type="term" value="F:DNA binding"/>
    <property type="evidence" value="ECO:0007669"/>
    <property type="project" value="InterPro"/>
</dbReference>
<evidence type="ECO:0000313" key="2">
    <source>
        <dbReference type="Proteomes" id="UP000463700"/>
    </source>
</evidence>
<name>A0A6N6W930_9BURK</name>
<accession>A0A6N6W930</accession>
<dbReference type="GO" id="GO:0000150">
    <property type="term" value="F:DNA strand exchange activity"/>
    <property type="evidence" value="ECO:0007669"/>
    <property type="project" value="InterPro"/>
</dbReference>
<dbReference type="OrthoDB" id="7735915at2"/>
<comment type="caution">
    <text evidence="1">The sequence shown here is derived from an EMBL/GenBank/DDBJ whole genome shotgun (WGS) entry which is preliminary data.</text>
</comment>
<dbReference type="EMBL" id="VOSW01000054">
    <property type="protein sequence ID" value="KAE8756956.1"/>
    <property type="molecule type" value="Genomic_DNA"/>
</dbReference>
<dbReference type="Gene3D" id="3.40.50.1390">
    <property type="entry name" value="Resolvase, N-terminal catalytic domain"/>
    <property type="match status" value="1"/>
</dbReference>
<organism evidence="1 2">
    <name type="scientific">Paraburkholderia madseniana</name>
    <dbReference type="NCBI Taxonomy" id="2599607"/>
    <lineage>
        <taxon>Bacteria</taxon>
        <taxon>Pseudomonadati</taxon>
        <taxon>Pseudomonadota</taxon>
        <taxon>Betaproteobacteria</taxon>
        <taxon>Burkholderiales</taxon>
        <taxon>Burkholderiaceae</taxon>
        <taxon>Paraburkholderia</taxon>
    </lineage>
</organism>
<dbReference type="InterPro" id="IPR036162">
    <property type="entry name" value="Resolvase-like_N_sf"/>
</dbReference>
<proteinExistence type="predicted"/>
<dbReference type="Proteomes" id="UP000463700">
    <property type="component" value="Unassembled WGS sequence"/>
</dbReference>
<evidence type="ECO:0000313" key="1">
    <source>
        <dbReference type="EMBL" id="KAE8756956.1"/>
    </source>
</evidence>
<dbReference type="RefSeq" id="WP_154564017.1">
    <property type="nucleotide sequence ID" value="NZ_JAMXWG010000016.1"/>
</dbReference>
<dbReference type="AlphaFoldDB" id="A0A6N6W930"/>
<reference evidence="1 2" key="1">
    <citation type="journal article" date="2020" name="Int. J. Syst. Evol. Microbiol.">
        <title>Paraburkholderia madseniana sp. nov., a phenolic acid-degrading bacterium isolated from acidic forest soil.</title>
        <authorList>
            <person name="Wilhelm R.C."/>
            <person name="Murphy S.J.L."/>
            <person name="Feriancek N.M."/>
            <person name="Karasz D.C."/>
            <person name="DeRito C.M."/>
            <person name="Newman J.D."/>
            <person name="Buckley D.H."/>
        </authorList>
    </citation>
    <scope>NUCLEOTIDE SEQUENCE [LARGE SCALE GENOMIC DNA]</scope>
    <source>
        <strain evidence="1 2">RP11</strain>
    </source>
</reference>
<gene>
    <name evidence="1" type="ORF">FSO04_26310</name>
</gene>
<protein>
    <submittedName>
        <fullName evidence="1">Uncharacterized protein</fullName>
    </submittedName>
</protein>
<sequence length="56" mass="5961">MPQAAGASTFLAGARAAQYVCMSTDHQQYSTDNQKRAIADFAASQDVMVVATYEDG</sequence>